<organism evidence="2 3">
    <name type="scientific">Caerostris extrusa</name>
    <name type="common">Bark spider</name>
    <name type="synonym">Caerostris bankana</name>
    <dbReference type="NCBI Taxonomy" id="172846"/>
    <lineage>
        <taxon>Eukaryota</taxon>
        <taxon>Metazoa</taxon>
        <taxon>Ecdysozoa</taxon>
        <taxon>Arthropoda</taxon>
        <taxon>Chelicerata</taxon>
        <taxon>Arachnida</taxon>
        <taxon>Araneae</taxon>
        <taxon>Araneomorphae</taxon>
        <taxon>Entelegynae</taxon>
        <taxon>Araneoidea</taxon>
        <taxon>Araneidae</taxon>
        <taxon>Caerostris</taxon>
    </lineage>
</organism>
<accession>A0AAV4Y0H3</accession>
<protein>
    <submittedName>
        <fullName evidence="2">Uncharacterized protein</fullName>
    </submittedName>
</protein>
<gene>
    <name evidence="2" type="ORF">CEXT_363731</name>
</gene>
<comment type="caution">
    <text evidence="2">The sequence shown here is derived from an EMBL/GenBank/DDBJ whole genome shotgun (WGS) entry which is preliminary data.</text>
</comment>
<evidence type="ECO:0000313" key="3">
    <source>
        <dbReference type="Proteomes" id="UP001054945"/>
    </source>
</evidence>
<name>A0AAV4Y0H3_CAEEX</name>
<feature type="region of interest" description="Disordered" evidence="1">
    <location>
        <begin position="1"/>
        <end position="20"/>
    </location>
</feature>
<dbReference type="AlphaFoldDB" id="A0AAV4Y0H3"/>
<dbReference type="EMBL" id="BPLR01001161">
    <property type="protein sequence ID" value="GIZ00510.1"/>
    <property type="molecule type" value="Genomic_DNA"/>
</dbReference>
<evidence type="ECO:0000313" key="2">
    <source>
        <dbReference type="EMBL" id="GIZ00510.1"/>
    </source>
</evidence>
<evidence type="ECO:0000256" key="1">
    <source>
        <dbReference type="SAM" id="MobiDB-lite"/>
    </source>
</evidence>
<reference evidence="2 3" key="1">
    <citation type="submission" date="2021-06" db="EMBL/GenBank/DDBJ databases">
        <title>Caerostris extrusa draft genome.</title>
        <authorList>
            <person name="Kono N."/>
            <person name="Arakawa K."/>
        </authorList>
    </citation>
    <scope>NUCLEOTIDE SEQUENCE [LARGE SCALE GENOMIC DNA]</scope>
</reference>
<dbReference type="Proteomes" id="UP001054945">
    <property type="component" value="Unassembled WGS sequence"/>
</dbReference>
<sequence>MRPLPTPSATYHGRERSSAQHSRCATWHLLLEMRLSSDGFCQSAGDHQVSLTNCSFHPPLPPNAACRSTGVKGNKIWCRGNPALTTKPHQYCVAMNNR</sequence>
<keyword evidence="3" id="KW-1185">Reference proteome</keyword>
<proteinExistence type="predicted"/>